<keyword evidence="3" id="KW-1185">Reference proteome</keyword>
<dbReference type="EMBL" id="JAMKFB020000014">
    <property type="protein sequence ID" value="KAL0176390.1"/>
    <property type="molecule type" value="Genomic_DNA"/>
</dbReference>
<keyword evidence="1" id="KW-0472">Membrane</keyword>
<feature type="non-terminal residue" evidence="2">
    <location>
        <position position="1"/>
    </location>
</feature>
<keyword evidence="1" id="KW-1133">Transmembrane helix</keyword>
<keyword evidence="1" id="KW-0812">Transmembrane</keyword>
<organism evidence="2 3">
    <name type="scientific">Cirrhinus mrigala</name>
    <name type="common">Mrigala</name>
    <dbReference type="NCBI Taxonomy" id="683832"/>
    <lineage>
        <taxon>Eukaryota</taxon>
        <taxon>Metazoa</taxon>
        <taxon>Chordata</taxon>
        <taxon>Craniata</taxon>
        <taxon>Vertebrata</taxon>
        <taxon>Euteleostomi</taxon>
        <taxon>Actinopterygii</taxon>
        <taxon>Neopterygii</taxon>
        <taxon>Teleostei</taxon>
        <taxon>Ostariophysi</taxon>
        <taxon>Cypriniformes</taxon>
        <taxon>Cyprinidae</taxon>
        <taxon>Labeoninae</taxon>
        <taxon>Labeonini</taxon>
        <taxon>Cirrhinus</taxon>
    </lineage>
</organism>
<feature type="transmembrane region" description="Helical" evidence="1">
    <location>
        <begin position="62"/>
        <end position="83"/>
    </location>
</feature>
<comment type="caution">
    <text evidence="2">The sequence shown here is derived from an EMBL/GenBank/DDBJ whole genome shotgun (WGS) entry which is preliminary data.</text>
</comment>
<sequence length="95" mass="10102">VLFLLLLAMPEALSREAVVDVPLASSLLSLPFYLLCLFGSALHVLVCTSAGGPCYLCSLPWVLVFTVILLSSAFTCALVSMAARRMPTGNKTPTK</sequence>
<proteinExistence type="predicted"/>
<feature type="transmembrane region" description="Helical" evidence="1">
    <location>
        <begin position="30"/>
        <end position="50"/>
    </location>
</feature>
<protein>
    <submittedName>
        <fullName evidence="2">Uncharacterized protein</fullName>
    </submittedName>
</protein>
<gene>
    <name evidence="2" type="ORF">M9458_028720</name>
</gene>
<name>A0ABD0PRG6_CIRMR</name>
<evidence type="ECO:0000256" key="1">
    <source>
        <dbReference type="SAM" id="Phobius"/>
    </source>
</evidence>
<feature type="non-terminal residue" evidence="2">
    <location>
        <position position="95"/>
    </location>
</feature>
<evidence type="ECO:0000313" key="3">
    <source>
        <dbReference type="Proteomes" id="UP001529510"/>
    </source>
</evidence>
<reference evidence="2 3" key="1">
    <citation type="submission" date="2024-05" db="EMBL/GenBank/DDBJ databases">
        <title>Genome sequencing and assembly of Indian major carp, Cirrhinus mrigala (Hamilton, 1822).</title>
        <authorList>
            <person name="Mohindra V."/>
            <person name="Chowdhury L.M."/>
            <person name="Lal K."/>
            <person name="Jena J.K."/>
        </authorList>
    </citation>
    <scope>NUCLEOTIDE SEQUENCE [LARGE SCALE GENOMIC DNA]</scope>
    <source>
        <strain evidence="2">CM1030</strain>
        <tissue evidence="2">Blood</tissue>
    </source>
</reference>
<evidence type="ECO:0000313" key="2">
    <source>
        <dbReference type="EMBL" id="KAL0176390.1"/>
    </source>
</evidence>
<dbReference type="AlphaFoldDB" id="A0ABD0PRG6"/>
<dbReference type="Proteomes" id="UP001529510">
    <property type="component" value="Unassembled WGS sequence"/>
</dbReference>
<accession>A0ABD0PRG6</accession>